<dbReference type="STRING" id="1776384.GCA_900086585_00113"/>
<dbReference type="PANTHER" id="PTHR32071:SF74">
    <property type="entry name" value="TRANSCRIPTIONAL ACTIVATOR ROCR"/>
    <property type="match status" value="1"/>
</dbReference>
<dbReference type="Gene3D" id="3.40.50.300">
    <property type="entry name" value="P-loop containing nucleotide triphosphate hydrolases"/>
    <property type="match status" value="1"/>
</dbReference>
<keyword evidence="1" id="KW-0547">Nucleotide-binding</keyword>
<dbReference type="Pfam" id="PF00158">
    <property type="entry name" value="Sigma54_activat"/>
    <property type="match status" value="1"/>
</dbReference>
<evidence type="ECO:0000256" key="1">
    <source>
        <dbReference type="ARBA" id="ARBA00022741"/>
    </source>
</evidence>
<proteinExistence type="predicted"/>
<keyword evidence="4" id="KW-0238">DNA-binding</keyword>
<dbReference type="CDD" id="cd00009">
    <property type="entry name" value="AAA"/>
    <property type="match status" value="1"/>
</dbReference>
<dbReference type="SUPFAM" id="SSF52540">
    <property type="entry name" value="P-loop containing nucleoside triphosphate hydrolases"/>
    <property type="match status" value="1"/>
</dbReference>
<dbReference type="Proteomes" id="UP000284841">
    <property type="component" value="Unassembled WGS sequence"/>
</dbReference>
<evidence type="ECO:0000256" key="5">
    <source>
        <dbReference type="ARBA" id="ARBA00023163"/>
    </source>
</evidence>
<dbReference type="PROSITE" id="PS00676">
    <property type="entry name" value="SIGMA54_INTERACT_2"/>
    <property type="match status" value="1"/>
</dbReference>
<dbReference type="InterPro" id="IPR035965">
    <property type="entry name" value="PAS-like_dom_sf"/>
</dbReference>
<sequence length="460" mass="52445">MTMGLSNYAEQILNIYNYYNGAIMVNRRGMIEYYYNNRKDINTLTEKDVLGKSLFEIYSSIDMENSTLMEVMRTGQAMSSVYQSLVNFKGEKYGAICSTFPIFDNNKIIGAIEIFLYLEERDKYMNIFITGAEAKGPKRYYVLDDIISVSRSMNLLKGRILRLSDTDSTVMIYGETGTGKELVAQAIHANGRRSGKRFLSQNCAAIPENLLESILFGTVRGGYTDAENRMGLFEAANGGTLFLDEINSMDISVQAKILKAIEEQQILRIGGLEEIPIDVRVIAAMNADPWQCVEEGLLREDLYYRLKVVQLNIPPLRDRKEDILPLTAYYLDFFNRTMQKQIKDLSDEVKSLFFHYQWPGNVRELRNMIESGFNLCEGEIIEKEDIDINLFNLANENTSGLKADKGGEGFLKEQIRIFERKAITDAIKKCDNLIKAADCLGISRQTLNNKMKELEITEHL</sequence>
<dbReference type="FunFam" id="3.40.50.300:FF:000006">
    <property type="entry name" value="DNA-binding transcriptional regulator NtrC"/>
    <property type="match status" value="1"/>
</dbReference>
<dbReference type="InterPro" id="IPR027417">
    <property type="entry name" value="P-loop_NTPase"/>
</dbReference>
<dbReference type="Pfam" id="PF02954">
    <property type="entry name" value="HTH_8"/>
    <property type="match status" value="1"/>
</dbReference>
<dbReference type="GO" id="GO:0006355">
    <property type="term" value="P:regulation of DNA-templated transcription"/>
    <property type="evidence" value="ECO:0007669"/>
    <property type="project" value="InterPro"/>
</dbReference>
<dbReference type="SUPFAM" id="SSF55785">
    <property type="entry name" value="PYP-like sensor domain (PAS domain)"/>
    <property type="match status" value="1"/>
</dbReference>
<dbReference type="Pfam" id="PF25601">
    <property type="entry name" value="AAA_lid_14"/>
    <property type="match status" value="1"/>
</dbReference>
<protein>
    <recommendedName>
        <fullName evidence="6">Sigma-54 factor interaction domain-containing protein</fullName>
    </recommendedName>
</protein>
<reference evidence="7 8" key="1">
    <citation type="submission" date="2018-08" db="EMBL/GenBank/DDBJ databases">
        <title>A genome reference for cultivated species of the human gut microbiota.</title>
        <authorList>
            <person name="Zou Y."/>
            <person name="Xue W."/>
            <person name="Luo G."/>
        </authorList>
    </citation>
    <scope>NUCLEOTIDE SEQUENCE [LARGE SCALE GENOMIC DNA]</scope>
    <source>
        <strain evidence="7 8">AM07-24</strain>
    </source>
</reference>
<dbReference type="PANTHER" id="PTHR32071">
    <property type="entry name" value="TRANSCRIPTIONAL REGULATORY PROTEIN"/>
    <property type="match status" value="1"/>
</dbReference>
<dbReference type="EMBL" id="QRMS01000005">
    <property type="protein sequence ID" value="RHJ85110.1"/>
    <property type="molecule type" value="Genomic_DNA"/>
</dbReference>
<dbReference type="SUPFAM" id="SSF46689">
    <property type="entry name" value="Homeodomain-like"/>
    <property type="match status" value="1"/>
</dbReference>
<dbReference type="InterPro" id="IPR025944">
    <property type="entry name" value="Sigma_54_int_dom_CS"/>
</dbReference>
<dbReference type="GO" id="GO:0005524">
    <property type="term" value="F:ATP binding"/>
    <property type="evidence" value="ECO:0007669"/>
    <property type="project" value="UniProtKB-KW"/>
</dbReference>
<organism evidence="7 8">
    <name type="scientific">Emergencia timonensis</name>
    <dbReference type="NCBI Taxonomy" id="1776384"/>
    <lineage>
        <taxon>Bacteria</taxon>
        <taxon>Bacillati</taxon>
        <taxon>Bacillota</taxon>
        <taxon>Clostridia</taxon>
        <taxon>Peptostreptococcales</taxon>
        <taxon>Anaerovoracaceae</taxon>
        <taxon>Emergencia</taxon>
    </lineage>
</organism>
<evidence type="ECO:0000256" key="2">
    <source>
        <dbReference type="ARBA" id="ARBA00022840"/>
    </source>
</evidence>
<dbReference type="InterPro" id="IPR025943">
    <property type="entry name" value="Sigma_54_int_dom_ATP-bd_2"/>
</dbReference>
<dbReference type="InterPro" id="IPR009057">
    <property type="entry name" value="Homeodomain-like_sf"/>
</dbReference>
<dbReference type="InterPro" id="IPR058031">
    <property type="entry name" value="AAA_lid_NorR"/>
</dbReference>
<name>A0A415DWX3_9FIRM</name>
<dbReference type="InterPro" id="IPR002078">
    <property type="entry name" value="Sigma_54_int"/>
</dbReference>
<dbReference type="InterPro" id="IPR002197">
    <property type="entry name" value="HTH_Fis"/>
</dbReference>
<evidence type="ECO:0000259" key="6">
    <source>
        <dbReference type="PROSITE" id="PS50045"/>
    </source>
</evidence>
<evidence type="ECO:0000256" key="3">
    <source>
        <dbReference type="ARBA" id="ARBA00023015"/>
    </source>
</evidence>
<dbReference type="InterPro" id="IPR003593">
    <property type="entry name" value="AAA+_ATPase"/>
</dbReference>
<dbReference type="InterPro" id="IPR025662">
    <property type="entry name" value="Sigma_54_int_dom_ATP-bd_1"/>
</dbReference>
<accession>A0A415DWX3</accession>
<dbReference type="AlphaFoldDB" id="A0A415DWX3"/>
<dbReference type="PROSITE" id="PS00675">
    <property type="entry name" value="SIGMA54_INTERACT_1"/>
    <property type="match status" value="1"/>
</dbReference>
<dbReference type="Gene3D" id="1.10.8.60">
    <property type="match status" value="1"/>
</dbReference>
<dbReference type="SMART" id="SM00382">
    <property type="entry name" value="AAA"/>
    <property type="match status" value="1"/>
</dbReference>
<feature type="domain" description="Sigma-54 factor interaction" evidence="6">
    <location>
        <begin position="146"/>
        <end position="374"/>
    </location>
</feature>
<dbReference type="PROSITE" id="PS50045">
    <property type="entry name" value="SIGMA54_INTERACT_4"/>
    <property type="match status" value="1"/>
</dbReference>
<dbReference type="Gene3D" id="3.30.450.20">
    <property type="entry name" value="PAS domain"/>
    <property type="match status" value="1"/>
</dbReference>
<comment type="caution">
    <text evidence="7">The sequence shown here is derived from an EMBL/GenBank/DDBJ whole genome shotgun (WGS) entry which is preliminary data.</text>
</comment>
<dbReference type="OrthoDB" id="9803970at2"/>
<keyword evidence="3" id="KW-0805">Transcription regulation</keyword>
<evidence type="ECO:0000313" key="7">
    <source>
        <dbReference type="EMBL" id="RHJ85110.1"/>
    </source>
</evidence>
<keyword evidence="5" id="KW-0804">Transcription</keyword>
<evidence type="ECO:0000313" key="8">
    <source>
        <dbReference type="Proteomes" id="UP000284841"/>
    </source>
</evidence>
<keyword evidence="2" id="KW-0067">ATP-binding</keyword>
<evidence type="ECO:0000256" key="4">
    <source>
        <dbReference type="ARBA" id="ARBA00023125"/>
    </source>
</evidence>
<gene>
    <name evidence="7" type="ORF">DW099_15525</name>
</gene>
<dbReference type="GO" id="GO:0043565">
    <property type="term" value="F:sequence-specific DNA binding"/>
    <property type="evidence" value="ECO:0007669"/>
    <property type="project" value="InterPro"/>
</dbReference>
<dbReference type="PROSITE" id="PS00688">
    <property type="entry name" value="SIGMA54_INTERACT_3"/>
    <property type="match status" value="1"/>
</dbReference>
<keyword evidence="8" id="KW-1185">Reference proteome</keyword>
<dbReference type="Gene3D" id="1.10.10.60">
    <property type="entry name" value="Homeodomain-like"/>
    <property type="match status" value="1"/>
</dbReference>